<dbReference type="Pfam" id="PF18925">
    <property type="entry name" value="DUF5675"/>
    <property type="match status" value="1"/>
</dbReference>
<dbReference type="AlphaFoldDB" id="A0A1T4UFF9"/>
<dbReference type="EMBL" id="FUXU01000014">
    <property type="protein sequence ID" value="SKA51191.1"/>
    <property type="molecule type" value="Genomic_DNA"/>
</dbReference>
<protein>
    <recommendedName>
        <fullName evidence="1">DUF5675 domain-containing protein</fullName>
    </recommendedName>
</protein>
<accession>A0A1T4UFF9</accession>
<dbReference type="RefSeq" id="WP_078751978.1">
    <property type="nucleotide sequence ID" value="NZ_FUXU01000014.1"/>
</dbReference>
<keyword evidence="3" id="KW-1185">Reference proteome</keyword>
<evidence type="ECO:0000259" key="1">
    <source>
        <dbReference type="Pfam" id="PF18925"/>
    </source>
</evidence>
<sequence>MKHFILNRRYFDEGSFGTLHRQDGSQVCVMAERADLNNAPGKSCIPEGTYQLLPHDSPKFGSCYALEARTLGVTRYGPSLRTHILIHKANLPSQLQGCLAPGVHFGELHGEWGVMKSGAAFDALMKELGGEPAMLTIKKD</sequence>
<name>A0A1T4UFF9_9GAMM</name>
<dbReference type="OrthoDB" id="8719825at2"/>
<evidence type="ECO:0000313" key="2">
    <source>
        <dbReference type="EMBL" id="SKA51191.1"/>
    </source>
</evidence>
<gene>
    <name evidence="2" type="ORF">SAMN02745132_01568</name>
</gene>
<dbReference type="Proteomes" id="UP000190162">
    <property type="component" value="Unassembled WGS sequence"/>
</dbReference>
<proteinExistence type="predicted"/>
<feature type="domain" description="DUF5675" evidence="1">
    <location>
        <begin position="6"/>
        <end position="128"/>
    </location>
</feature>
<organism evidence="2 3">
    <name type="scientific">Enterovibrio nigricans DSM 22720</name>
    <dbReference type="NCBI Taxonomy" id="1121868"/>
    <lineage>
        <taxon>Bacteria</taxon>
        <taxon>Pseudomonadati</taxon>
        <taxon>Pseudomonadota</taxon>
        <taxon>Gammaproteobacteria</taxon>
        <taxon>Vibrionales</taxon>
        <taxon>Vibrionaceae</taxon>
        <taxon>Enterovibrio</taxon>
    </lineage>
</organism>
<dbReference type="InterPro" id="IPR043732">
    <property type="entry name" value="DUF5675"/>
</dbReference>
<reference evidence="3" key="1">
    <citation type="submission" date="2017-02" db="EMBL/GenBank/DDBJ databases">
        <authorList>
            <person name="Varghese N."/>
            <person name="Submissions S."/>
        </authorList>
    </citation>
    <scope>NUCLEOTIDE SEQUENCE [LARGE SCALE GENOMIC DNA]</scope>
    <source>
        <strain evidence="3">DSM 22720</strain>
    </source>
</reference>
<evidence type="ECO:0000313" key="3">
    <source>
        <dbReference type="Proteomes" id="UP000190162"/>
    </source>
</evidence>